<evidence type="ECO:0000256" key="1">
    <source>
        <dbReference type="SAM" id="MobiDB-lite"/>
    </source>
</evidence>
<feature type="compositionally biased region" description="Basic and acidic residues" evidence="1">
    <location>
        <begin position="109"/>
        <end position="119"/>
    </location>
</feature>
<dbReference type="KEGG" id="lgi:LOTGIDRAFT_163752"/>
<name>V4A2H1_LOTGI</name>
<dbReference type="Proteomes" id="UP000030746">
    <property type="component" value="Unassembled WGS sequence"/>
</dbReference>
<accession>V4A2H1</accession>
<feature type="compositionally biased region" description="Acidic residues" evidence="1">
    <location>
        <begin position="82"/>
        <end position="91"/>
    </location>
</feature>
<dbReference type="EMBL" id="KB202325">
    <property type="protein sequence ID" value="ESO90867.1"/>
    <property type="molecule type" value="Genomic_DNA"/>
</dbReference>
<keyword evidence="3" id="KW-1185">Reference proteome</keyword>
<organism evidence="2 3">
    <name type="scientific">Lottia gigantea</name>
    <name type="common">Giant owl limpet</name>
    <dbReference type="NCBI Taxonomy" id="225164"/>
    <lineage>
        <taxon>Eukaryota</taxon>
        <taxon>Metazoa</taxon>
        <taxon>Spiralia</taxon>
        <taxon>Lophotrochozoa</taxon>
        <taxon>Mollusca</taxon>
        <taxon>Gastropoda</taxon>
        <taxon>Patellogastropoda</taxon>
        <taxon>Lottioidea</taxon>
        <taxon>Lottiidae</taxon>
        <taxon>Lottia</taxon>
    </lineage>
</organism>
<dbReference type="RefSeq" id="XP_009058517.1">
    <property type="nucleotide sequence ID" value="XM_009060269.1"/>
</dbReference>
<reference evidence="2 3" key="1">
    <citation type="journal article" date="2013" name="Nature">
        <title>Insights into bilaterian evolution from three spiralian genomes.</title>
        <authorList>
            <person name="Simakov O."/>
            <person name="Marletaz F."/>
            <person name="Cho S.J."/>
            <person name="Edsinger-Gonzales E."/>
            <person name="Havlak P."/>
            <person name="Hellsten U."/>
            <person name="Kuo D.H."/>
            <person name="Larsson T."/>
            <person name="Lv J."/>
            <person name="Arendt D."/>
            <person name="Savage R."/>
            <person name="Osoegawa K."/>
            <person name="de Jong P."/>
            <person name="Grimwood J."/>
            <person name="Chapman J.A."/>
            <person name="Shapiro H."/>
            <person name="Aerts A."/>
            <person name="Otillar R.P."/>
            <person name="Terry A.Y."/>
            <person name="Boore J.L."/>
            <person name="Grigoriev I.V."/>
            <person name="Lindberg D.R."/>
            <person name="Seaver E.C."/>
            <person name="Weisblat D.A."/>
            <person name="Putnam N.H."/>
            <person name="Rokhsar D.S."/>
        </authorList>
    </citation>
    <scope>NUCLEOTIDE SEQUENCE [LARGE SCALE GENOMIC DNA]</scope>
</reference>
<feature type="region of interest" description="Disordered" evidence="1">
    <location>
        <begin position="82"/>
        <end position="150"/>
    </location>
</feature>
<sequence length="167" mass="18999">MKCNEGELIKEDVPLNPSQEQQDLVALLFPLISEGQLNVWENPNINQLNKNGLTHDNVPVEESQVLLELVDVNVPQTIPEQEETIMDDVSDPDNTHIASDSEGDDNPTESDRDDALDHQKTKRIRPSTDKLERDRKSHPIQQSCEGSGCKKNCSQYLSLNRRQEIWE</sequence>
<dbReference type="AlphaFoldDB" id="V4A2H1"/>
<dbReference type="HOGENOM" id="CLU_1596377_0_0_1"/>
<evidence type="ECO:0000313" key="2">
    <source>
        <dbReference type="EMBL" id="ESO90867.1"/>
    </source>
</evidence>
<dbReference type="CTD" id="20239519"/>
<proteinExistence type="predicted"/>
<evidence type="ECO:0000313" key="3">
    <source>
        <dbReference type="Proteomes" id="UP000030746"/>
    </source>
</evidence>
<protein>
    <submittedName>
        <fullName evidence="2">Uncharacterized protein</fullName>
    </submittedName>
</protein>
<feature type="compositionally biased region" description="Basic and acidic residues" evidence="1">
    <location>
        <begin position="126"/>
        <end position="137"/>
    </location>
</feature>
<gene>
    <name evidence="2" type="ORF">LOTGIDRAFT_163752</name>
</gene>
<dbReference type="GeneID" id="20239519"/>